<feature type="domain" description="Guanylate kinase-like" evidence="9">
    <location>
        <begin position="192"/>
        <end position="374"/>
    </location>
</feature>
<sequence length="378" mass="42246">MSSIKKTVLVISGPSGVGKSTLLEKLFKKYPNSFGFSVSHTTRSPRPGEIDGKSYNFVSKEKIDEEIKSNKFIEYTEFSGNTYGTSIEAVTKVQEQNKVCVLDVELNGIKNLKKMGIPAKFVFISPPSVEDLEKRLRGRGTETEESLQKRLASAKAEMEYASLSGSHDITIVNDSPEKAFEKLEKFVLTNWQTILVISGPSGVGKSTLLDQLFKKYQTSFGFSVSHTTRSPRPGETNGTSYNFVSKTDFLKEIAENKFIEHTEFSGNHYGTSMEAVKKVQEEKKICVLDVELNGIKSIKKLAIPAKFVFIAPPSIKDLEIRLRSRGTETEESLKKRLDAAKAEMEYASLPDAHDIIIINDTPEKAFQKLDKFISENWG</sequence>
<evidence type="ECO:0000313" key="10">
    <source>
        <dbReference type="EMBL" id="KAJ3208765.1"/>
    </source>
</evidence>
<evidence type="ECO:0000256" key="2">
    <source>
        <dbReference type="ARBA" id="ARBA00012961"/>
    </source>
</evidence>
<comment type="similarity">
    <text evidence="1">Belongs to the guanylate kinase family.</text>
</comment>
<dbReference type="SMART" id="SM00072">
    <property type="entry name" value="GuKc"/>
    <property type="match status" value="2"/>
</dbReference>
<gene>
    <name evidence="10" type="ORF">HK099_008649</name>
</gene>
<dbReference type="AlphaFoldDB" id="A0AAD5TVK5"/>
<dbReference type="Gene3D" id="3.40.50.300">
    <property type="entry name" value="P-loop containing nucleotide triphosphate hydrolases"/>
    <property type="match status" value="2"/>
</dbReference>
<dbReference type="InterPro" id="IPR020590">
    <property type="entry name" value="Guanylate_kinase_CS"/>
</dbReference>
<dbReference type="InterPro" id="IPR027417">
    <property type="entry name" value="P-loop_NTPase"/>
</dbReference>
<evidence type="ECO:0000256" key="6">
    <source>
        <dbReference type="ARBA" id="ARBA00022777"/>
    </source>
</evidence>
<dbReference type="CDD" id="cd00071">
    <property type="entry name" value="GMPK"/>
    <property type="match status" value="2"/>
</dbReference>
<keyword evidence="4" id="KW-0808">Transferase</keyword>
<dbReference type="Proteomes" id="UP001211065">
    <property type="component" value="Unassembled WGS sequence"/>
</dbReference>
<evidence type="ECO:0000256" key="4">
    <source>
        <dbReference type="ARBA" id="ARBA00022679"/>
    </source>
</evidence>
<dbReference type="PANTHER" id="PTHR23117">
    <property type="entry name" value="GUANYLATE KINASE-RELATED"/>
    <property type="match status" value="1"/>
</dbReference>
<dbReference type="GO" id="GO:0005524">
    <property type="term" value="F:ATP binding"/>
    <property type="evidence" value="ECO:0007669"/>
    <property type="project" value="UniProtKB-KW"/>
</dbReference>
<protein>
    <recommendedName>
        <fullName evidence="3">Guanylate kinase</fullName>
        <ecNumber evidence="2">2.7.4.8</ecNumber>
    </recommendedName>
    <alternativeName>
        <fullName evidence="8">GMP kinase</fullName>
    </alternativeName>
</protein>
<dbReference type="InterPro" id="IPR008144">
    <property type="entry name" value="Guanylate_kin-like_dom"/>
</dbReference>
<keyword evidence="11" id="KW-1185">Reference proteome</keyword>
<accession>A0AAD5TVK5</accession>
<dbReference type="EMBL" id="JADGJW010000978">
    <property type="protein sequence ID" value="KAJ3208765.1"/>
    <property type="molecule type" value="Genomic_DNA"/>
</dbReference>
<organism evidence="10 11">
    <name type="scientific">Clydaea vesicula</name>
    <dbReference type="NCBI Taxonomy" id="447962"/>
    <lineage>
        <taxon>Eukaryota</taxon>
        <taxon>Fungi</taxon>
        <taxon>Fungi incertae sedis</taxon>
        <taxon>Chytridiomycota</taxon>
        <taxon>Chytridiomycota incertae sedis</taxon>
        <taxon>Chytridiomycetes</taxon>
        <taxon>Lobulomycetales</taxon>
        <taxon>Lobulomycetaceae</taxon>
        <taxon>Clydaea</taxon>
    </lineage>
</organism>
<feature type="domain" description="Guanylate kinase-like" evidence="9">
    <location>
        <begin position="6"/>
        <end position="188"/>
    </location>
</feature>
<dbReference type="GO" id="GO:0005829">
    <property type="term" value="C:cytosol"/>
    <property type="evidence" value="ECO:0007669"/>
    <property type="project" value="TreeGrafter"/>
</dbReference>
<reference evidence="10" key="1">
    <citation type="submission" date="2020-05" db="EMBL/GenBank/DDBJ databases">
        <title>Phylogenomic resolution of chytrid fungi.</title>
        <authorList>
            <person name="Stajich J.E."/>
            <person name="Amses K."/>
            <person name="Simmons R."/>
            <person name="Seto K."/>
            <person name="Myers J."/>
            <person name="Bonds A."/>
            <person name="Quandt C.A."/>
            <person name="Barry K."/>
            <person name="Liu P."/>
            <person name="Grigoriev I."/>
            <person name="Longcore J.E."/>
            <person name="James T.Y."/>
        </authorList>
    </citation>
    <scope>NUCLEOTIDE SEQUENCE</scope>
    <source>
        <strain evidence="10">JEL0476</strain>
    </source>
</reference>
<evidence type="ECO:0000313" key="11">
    <source>
        <dbReference type="Proteomes" id="UP001211065"/>
    </source>
</evidence>
<evidence type="ECO:0000256" key="7">
    <source>
        <dbReference type="ARBA" id="ARBA00022840"/>
    </source>
</evidence>
<keyword evidence="7" id="KW-0067">ATP-binding</keyword>
<dbReference type="FunFam" id="3.40.50.300:FF:000776">
    <property type="entry name" value="Guanylate kinase 2"/>
    <property type="match status" value="2"/>
</dbReference>
<evidence type="ECO:0000256" key="5">
    <source>
        <dbReference type="ARBA" id="ARBA00022741"/>
    </source>
</evidence>
<evidence type="ECO:0000256" key="1">
    <source>
        <dbReference type="ARBA" id="ARBA00005790"/>
    </source>
</evidence>
<keyword evidence="6" id="KW-0418">Kinase</keyword>
<keyword evidence="5" id="KW-0547">Nucleotide-binding</keyword>
<dbReference type="GO" id="GO:0004385">
    <property type="term" value="F:GMP kinase activity"/>
    <property type="evidence" value="ECO:0007669"/>
    <property type="project" value="UniProtKB-EC"/>
</dbReference>
<proteinExistence type="inferred from homology"/>
<evidence type="ECO:0000256" key="3">
    <source>
        <dbReference type="ARBA" id="ARBA00016296"/>
    </source>
</evidence>
<evidence type="ECO:0000259" key="9">
    <source>
        <dbReference type="PROSITE" id="PS50052"/>
    </source>
</evidence>
<dbReference type="PROSITE" id="PS00856">
    <property type="entry name" value="GUANYLATE_KINASE_1"/>
    <property type="match status" value="2"/>
</dbReference>
<dbReference type="EC" id="2.7.4.8" evidence="2"/>
<dbReference type="PANTHER" id="PTHR23117:SF13">
    <property type="entry name" value="GUANYLATE KINASE"/>
    <property type="match status" value="1"/>
</dbReference>
<dbReference type="FunFam" id="3.30.63.10:FF:000002">
    <property type="entry name" value="Guanylate kinase 1"/>
    <property type="match status" value="2"/>
</dbReference>
<dbReference type="InterPro" id="IPR008145">
    <property type="entry name" value="GK/Ca_channel_bsu"/>
</dbReference>
<comment type="caution">
    <text evidence="10">The sequence shown here is derived from an EMBL/GenBank/DDBJ whole genome shotgun (WGS) entry which is preliminary data.</text>
</comment>
<dbReference type="SUPFAM" id="SSF52540">
    <property type="entry name" value="P-loop containing nucleoside triphosphate hydrolases"/>
    <property type="match status" value="2"/>
</dbReference>
<dbReference type="Pfam" id="PF00625">
    <property type="entry name" value="Guanylate_kin"/>
    <property type="match status" value="2"/>
</dbReference>
<dbReference type="NCBIfam" id="TIGR03263">
    <property type="entry name" value="guanyl_kin"/>
    <property type="match status" value="2"/>
</dbReference>
<name>A0AAD5TVK5_9FUNG</name>
<dbReference type="InterPro" id="IPR017665">
    <property type="entry name" value="Guanylate_kinase"/>
</dbReference>
<dbReference type="PROSITE" id="PS50052">
    <property type="entry name" value="GUANYLATE_KINASE_2"/>
    <property type="match status" value="2"/>
</dbReference>
<evidence type="ECO:0000256" key="8">
    <source>
        <dbReference type="ARBA" id="ARBA00030128"/>
    </source>
</evidence>